<feature type="binding site" evidence="9">
    <location>
        <begin position="53"/>
        <end position="57"/>
    </location>
    <ligand>
        <name>substrate</name>
    </ligand>
</feature>
<dbReference type="GO" id="GO:0004747">
    <property type="term" value="F:ribokinase activity"/>
    <property type="evidence" value="ECO:0007669"/>
    <property type="project" value="UniProtKB-UniRule"/>
</dbReference>
<dbReference type="AlphaFoldDB" id="A0A261FS50"/>
<keyword evidence="2 9" id="KW-0479">Metal-binding</keyword>
<dbReference type="InterPro" id="IPR011611">
    <property type="entry name" value="PfkB_dom"/>
</dbReference>
<keyword evidence="7 9" id="KW-0630">Potassium</keyword>
<dbReference type="GO" id="GO:0005829">
    <property type="term" value="C:cytosol"/>
    <property type="evidence" value="ECO:0007669"/>
    <property type="project" value="TreeGrafter"/>
</dbReference>
<dbReference type="STRING" id="1603886.GCA_001895165_00714"/>
<feature type="binding site" evidence="9">
    <location>
        <position position="274"/>
    </location>
    <ligand>
        <name>substrate</name>
    </ligand>
</feature>
<evidence type="ECO:0000256" key="3">
    <source>
        <dbReference type="ARBA" id="ARBA00022741"/>
    </source>
</evidence>
<dbReference type="HAMAP" id="MF_01987">
    <property type="entry name" value="Ribokinase"/>
    <property type="match status" value="1"/>
</dbReference>
<comment type="activity regulation">
    <text evidence="9">Activated by a monovalent cation that binds near, but not in, the active site. The most likely occupant of the site in vivo is potassium. Ion binding induces a conformational change that may alter substrate affinity.</text>
</comment>
<accession>A0A261FS50</accession>
<dbReference type="OrthoDB" id="9775849at2"/>
<dbReference type="InterPro" id="IPR002139">
    <property type="entry name" value="Ribo/fructo_kinase"/>
</dbReference>
<keyword evidence="6 9" id="KW-0460">Magnesium</keyword>
<keyword evidence="3 9" id="KW-0547">Nucleotide-binding</keyword>
<dbReference type="Proteomes" id="UP000216352">
    <property type="component" value="Unassembled WGS sequence"/>
</dbReference>
<dbReference type="EC" id="2.7.1.15" evidence="9"/>
<dbReference type="CDD" id="cd01174">
    <property type="entry name" value="ribokinase"/>
    <property type="match status" value="1"/>
</dbReference>
<comment type="subcellular location">
    <subcellularLocation>
        <location evidence="9">Cytoplasm</location>
    </subcellularLocation>
</comment>
<dbReference type="SUPFAM" id="SSF53613">
    <property type="entry name" value="Ribokinase-like"/>
    <property type="match status" value="1"/>
</dbReference>
<comment type="catalytic activity">
    <reaction evidence="9">
        <text>D-ribose + ATP = D-ribose 5-phosphate + ADP + H(+)</text>
        <dbReference type="Rhea" id="RHEA:13697"/>
        <dbReference type="ChEBI" id="CHEBI:15378"/>
        <dbReference type="ChEBI" id="CHEBI:30616"/>
        <dbReference type="ChEBI" id="CHEBI:47013"/>
        <dbReference type="ChEBI" id="CHEBI:78346"/>
        <dbReference type="ChEBI" id="CHEBI:456216"/>
        <dbReference type="EC" id="2.7.1.15"/>
    </reaction>
</comment>
<evidence type="ECO:0000259" key="10">
    <source>
        <dbReference type="Pfam" id="PF00294"/>
    </source>
</evidence>
<keyword evidence="5 9" id="KW-0067">ATP-binding</keyword>
<evidence type="ECO:0000256" key="9">
    <source>
        <dbReference type="HAMAP-Rule" id="MF_01987"/>
    </source>
</evidence>
<feature type="binding site" evidence="9">
    <location>
        <position position="304"/>
    </location>
    <ligand>
        <name>K(+)</name>
        <dbReference type="ChEBI" id="CHEBI:29103"/>
    </ligand>
</feature>
<dbReference type="GO" id="GO:0019303">
    <property type="term" value="P:D-ribose catabolic process"/>
    <property type="evidence" value="ECO:0007669"/>
    <property type="project" value="UniProtKB-UniRule"/>
</dbReference>
<feature type="binding site" evidence="9">
    <location>
        <position position="270"/>
    </location>
    <ligand>
        <name>K(+)</name>
        <dbReference type="ChEBI" id="CHEBI:29103"/>
    </ligand>
</feature>
<feature type="binding site" evidence="9">
    <location>
        <position position="198"/>
    </location>
    <ligand>
        <name>ATP</name>
        <dbReference type="ChEBI" id="CHEBI:30616"/>
    </ligand>
</feature>
<dbReference type="Pfam" id="PF00294">
    <property type="entry name" value="PfkB"/>
    <property type="match status" value="1"/>
</dbReference>
<organism evidence="11 12">
    <name type="scientific">Bifidobacterium lemurum</name>
    <dbReference type="NCBI Taxonomy" id="1603886"/>
    <lineage>
        <taxon>Bacteria</taxon>
        <taxon>Bacillati</taxon>
        <taxon>Actinomycetota</taxon>
        <taxon>Actinomycetes</taxon>
        <taxon>Bifidobacteriales</taxon>
        <taxon>Bifidobacteriaceae</taxon>
        <taxon>Bifidobacterium</taxon>
    </lineage>
</organism>
<evidence type="ECO:0000256" key="7">
    <source>
        <dbReference type="ARBA" id="ARBA00022958"/>
    </source>
</evidence>
<feature type="domain" description="Carbohydrate kinase PfkB" evidence="10">
    <location>
        <begin position="18"/>
        <end position="313"/>
    </location>
</feature>
<dbReference type="PRINTS" id="PR00990">
    <property type="entry name" value="RIBOKINASE"/>
</dbReference>
<evidence type="ECO:0000313" key="11">
    <source>
        <dbReference type="EMBL" id="OZG61908.1"/>
    </source>
</evidence>
<dbReference type="Gene3D" id="3.40.1190.20">
    <property type="match status" value="1"/>
</dbReference>
<sequence>MSKGGQALSLLGDIHGVVSVIGSMNADYTVTTERLPGPGETVNGGPLRILPGGKSGNQASAAARIGATVRMFGAVGSDANADFLLGQLTDAGVDVANVRRVPGPSGTTVITVDAAGENTIVYSPGSNAQVTVEYAESMRETLTSSSVLGLCLESPIDTVAAAARMCHDAGVKVLLNNSPFTPTIPAELIAAADILLVNEHEMAQLLGVAEPEDDDWDGFDWNSALERMRAYGFGQAIITLGGDGSVVLDAASDEPVIRIAPVKVDAVDTTGCGDSFMGTVLAGLASGFALRDAAQLASYVSAYAATGYGAQASYGTAAQIRDAFV</sequence>
<proteinExistence type="inferred from homology"/>
<dbReference type="InterPro" id="IPR029056">
    <property type="entry name" value="Ribokinase-like"/>
</dbReference>
<dbReference type="EMBL" id="MWWX01000007">
    <property type="protein sequence ID" value="OZG61908.1"/>
    <property type="molecule type" value="Genomic_DNA"/>
</dbReference>
<keyword evidence="8 9" id="KW-0119">Carbohydrate metabolism</keyword>
<comment type="pathway">
    <text evidence="9">Carbohydrate metabolism; D-ribose degradation; D-ribose 5-phosphate from beta-D-ribopyranose: step 2/2.</text>
</comment>
<evidence type="ECO:0000256" key="1">
    <source>
        <dbReference type="ARBA" id="ARBA00022679"/>
    </source>
</evidence>
<dbReference type="RefSeq" id="WP_072724618.1">
    <property type="nucleotide sequence ID" value="NZ_BDIS01000011.1"/>
</dbReference>
<feature type="binding site" evidence="9">
    <location>
        <position position="313"/>
    </location>
    <ligand>
        <name>K(+)</name>
        <dbReference type="ChEBI" id="CHEBI:29103"/>
    </ligand>
</feature>
<evidence type="ECO:0000256" key="2">
    <source>
        <dbReference type="ARBA" id="ARBA00022723"/>
    </source>
</evidence>
<keyword evidence="1 9" id="KW-0808">Transferase</keyword>
<comment type="caution">
    <text evidence="9">Lacks conserved residue(s) required for the propagation of feature annotation.</text>
</comment>
<feature type="binding site" evidence="9">
    <location>
        <begin position="239"/>
        <end position="244"/>
    </location>
    <ligand>
        <name>ATP</name>
        <dbReference type="ChEBI" id="CHEBI:30616"/>
    </ligand>
</feature>
<feature type="binding site" evidence="9">
    <location>
        <position position="153"/>
    </location>
    <ligand>
        <name>substrate</name>
    </ligand>
</feature>
<evidence type="ECO:0000256" key="8">
    <source>
        <dbReference type="ARBA" id="ARBA00023277"/>
    </source>
</evidence>
<evidence type="ECO:0000313" key="12">
    <source>
        <dbReference type="Proteomes" id="UP000216352"/>
    </source>
</evidence>
<feature type="binding site" evidence="9">
    <location>
        <position position="309"/>
    </location>
    <ligand>
        <name>K(+)</name>
        <dbReference type="ChEBI" id="CHEBI:29103"/>
    </ligand>
</feature>
<comment type="function">
    <text evidence="9">Catalyzes the phosphorylation of ribose at O-5 in a reaction requiring ATP and magnesium. The resulting D-ribose-5-phosphate can then be used either for sythesis of nucleotides, histidine, and tryptophan, or as a component of the pentose phosphate pathway.</text>
</comment>
<comment type="caution">
    <text evidence="11">The sequence shown here is derived from an EMBL/GenBank/DDBJ whole genome shotgun (WGS) entry which is preliminary data.</text>
</comment>
<dbReference type="PANTHER" id="PTHR10584:SF166">
    <property type="entry name" value="RIBOKINASE"/>
    <property type="match status" value="1"/>
</dbReference>
<protein>
    <recommendedName>
        <fullName evidence="9">Ribokinase</fullName>
        <shortName evidence="9">RK</shortName>
        <ecNumber evidence="9">2.7.1.15</ecNumber>
    </recommendedName>
</protein>
<reference evidence="11 12" key="1">
    <citation type="journal article" date="2017" name="BMC Genomics">
        <title>Comparative genomic and phylogenomic analyses of the Bifidobacteriaceae family.</title>
        <authorList>
            <person name="Lugli G.A."/>
            <person name="Milani C."/>
            <person name="Turroni F."/>
            <person name="Duranti S."/>
            <person name="Mancabelli L."/>
            <person name="Mangifesta M."/>
            <person name="Ferrario C."/>
            <person name="Modesto M."/>
            <person name="Mattarelli P."/>
            <person name="Jiri K."/>
            <person name="van Sinderen D."/>
            <person name="Ventura M."/>
        </authorList>
    </citation>
    <scope>NUCLEOTIDE SEQUENCE [LARGE SCALE GENOMIC DNA]</scope>
    <source>
        <strain evidence="11 12">DSM 28807</strain>
    </source>
</reference>
<feature type="binding site" evidence="9">
    <location>
        <position position="307"/>
    </location>
    <ligand>
        <name>K(+)</name>
        <dbReference type="ChEBI" id="CHEBI:29103"/>
    </ligand>
</feature>
<keyword evidence="9" id="KW-0963">Cytoplasm</keyword>
<dbReference type="InterPro" id="IPR011877">
    <property type="entry name" value="Ribokinase"/>
</dbReference>
<evidence type="ECO:0000256" key="4">
    <source>
        <dbReference type="ARBA" id="ARBA00022777"/>
    </source>
</evidence>
<gene>
    <name evidence="9" type="primary">rbsK</name>
    <name evidence="11" type="ORF">BLEM_1217</name>
</gene>
<dbReference type="GO" id="GO:0005524">
    <property type="term" value="F:ATP binding"/>
    <property type="evidence" value="ECO:0007669"/>
    <property type="project" value="UniProtKB-UniRule"/>
</dbReference>
<comment type="subunit">
    <text evidence="9">Homodimer.</text>
</comment>
<dbReference type="PANTHER" id="PTHR10584">
    <property type="entry name" value="SUGAR KINASE"/>
    <property type="match status" value="1"/>
</dbReference>
<keyword evidence="12" id="KW-1185">Reference proteome</keyword>
<feature type="binding site" evidence="9">
    <location>
        <begin position="25"/>
        <end position="27"/>
    </location>
    <ligand>
        <name>substrate</name>
    </ligand>
</feature>
<dbReference type="GO" id="GO:0046872">
    <property type="term" value="F:metal ion binding"/>
    <property type="evidence" value="ECO:0007669"/>
    <property type="project" value="UniProtKB-KW"/>
</dbReference>
<feature type="active site" description="Proton acceptor" evidence="9">
    <location>
        <position position="274"/>
    </location>
</feature>
<name>A0A261FS50_9BIFI</name>
<feature type="binding site" evidence="9">
    <location>
        <begin position="273"/>
        <end position="274"/>
    </location>
    <ligand>
        <name>ATP</name>
        <dbReference type="ChEBI" id="CHEBI:30616"/>
    </ligand>
</feature>
<comment type="similarity">
    <text evidence="9">Belongs to the carbohydrate kinase PfkB family. Ribokinase subfamily.</text>
</comment>
<comment type="cofactor">
    <cofactor evidence="9">
        <name>Mg(2+)</name>
        <dbReference type="ChEBI" id="CHEBI:18420"/>
    </cofactor>
    <text evidence="9">Requires a divalent cation, most likely magnesium in vivo, as an electrophilic catalyst to aid phosphoryl group transfer. It is the chelate of the metal and the nucleotide that is the actual substrate.</text>
</comment>
<evidence type="ECO:0000256" key="5">
    <source>
        <dbReference type="ARBA" id="ARBA00022840"/>
    </source>
</evidence>
<feature type="binding site" evidence="9">
    <location>
        <position position="268"/>
    </location>
    <ligand>
        <name>K(+)</name>
        <dbReference type="ChEBI" id="CHEBI:29103"/>
    </ligand>
</feature>
<evidence type="ECO:0000256" key="6">
    <source>
        <dbReference type="ARBA" id="ARBA00022842"/>
    </source>
</evidence>
<dbReference type="UniPathway" id="UPA00916">
    <property type="reaction ID" value="UER00889"/>
</dbReference>
<keyword evidence="4 9" id="KW-0418">Kinase</keyword>